<dbReference type="EMBL" id="CAJHIT010000006">
    <property type="protein sequence ID" value="CAD6502419.1"/>
    <property type="molecule type" value="Genomic_DNA"/>
</dbReference>
<gene>
    <name evidence="1" type="ORF">BGTH12_LOCUS3777</name>
</gene>
<protein>
    <submittedName>
        <fullName evidence="1">BgTH12-05011</fullName>
    </submittedName>
</protein>
<accession>A0A9W4GEC1</accession>
<evidence type="ECO:0000313" key="1">
    <source>
        <dbReference type="EMBL" id="CAD6502419.1"/>
    </source>
</evidence>
<dbReference type="Proteomes" id="UP000683417">
    <property type="component" value="Unassembled WGS sequence"/>
</dbReference>
<reference evidence="1" key="1">
    <citation type="submission" date="2020-10" db="EMBL/GenBank/DDBJ databases">
        <authorList>
            <person name="Muller C M."/>
        </authorList>
    </citation>
    <scope>NUCLEOTIDE SEQUENCE</scope>
    <source>
        <strain evidence="1">THUN-12</strain>
    </source>
</reference>
<sequence length="65" mass="7668">MKQFLFSEQEIDIPVGYVGLSDRECTSHGQILYTCRQGFLVLSTEQTFRLRRYLADWRSCFLVSK</sequence>
<name>A0A9W4GEC1_BLUGR</name>
<proteinExistence type="predicted"/>
<comment type="caution">
    <text evidence="1">The sequence shown here is derived from an EMBL/GenBank/DDBJ whole genome shotgun (WGS) entry which is preliminary data.</text>
</comment>
<organism evidence="1 2">
    <name type="scientific">Blumeria graminis f. sp. triticale</name>
    <dbReference type="NCBI Taxonomy" id="1689686"/>
    <lineage>
        <taxon>Eukaryota</taxon>
        <taxon>Fungi</taxon>
        <taxon>Dikarya</taxon>
        <taxon>Ascomycota</taxon>
        <taxon>Pezizomycotina</taxon>
        <taxon>Leotiomycetes</taxon>
        <taxon>Erysiphales</taxon>
        <taxon>Erysiphaceae</taxon>
        <taxon>Blumeria</taxon>
    </lineage>
</organism>
<evidence type="ECO:0000313" key="2">
    <source>
        <dbReference type="Proteomes" id="UP000683417"/>
    </source>
</evidence>
<dbReference type="AlphaFoldDB" id="A0A9W4GEC1"/>